<evidence type="ECO:0000313" key="1">
    <source>
        <dbReference type="EMBL" id="MPC41845.1"/>
    </source>
</evidence>
<dbReference type="Proteomes" id="UP000324222">
    <property type="component" value="Unassembled WGS sequence"/>
</dbReference>
<keyword evidence="2" id="KW-1185">Reference proteome</keyword>
<protein>
    <submittedName>
        <fullName evidence="1">Uncharacterized protein</fullName>
    </submittedName>
</protein>
<proteinExistence type="predicted"/>
<gene>
    <name evidence="1" type="ORF">E2C01_035452</name>
</gene>
<evidence type="ECO:0000313" key="2">
    <source>
        <dbReference type="Proteomes" id="UP000324222"/>
    </source>
</evidence>
<dbReference type="EMBL" id="VSRR010005207">
    <property type="protein sequence ID" value="MPC41845.1"/>
    <property type="molecule type" value="Genomic_DNA"/>
</dbReference>
<accession>A0A5B7F8D4</accession>
<reference evidence="1 2" key="1">
    <citation type="submission" date="2019-05" db="EMBL/GenBank/DDBJ databases">
        <title>Another draft genome of Portunus trituberculatus and its Hox gene families provides insights of decapod evolution.</title>
        <authorList>
            <person name="Jeong J.-H."/>
            <person name="Song I."/>
            <person name="Kim S."/>
            <person name="Choi T."/>
            <person name="Kim D."/>
            <person name="Ryu S."/>
            <person name="Kim W."/>
        </authorList>
    </citation>
    <scope>NUCLEOTIDE SEQUENCE [LARGE SCALE GENOMIC DNA]</scope>
    <source>
        <tissue evidence="1">Muscle</tissue>
    </source>
</reference>
<comment type="caution">
    <text evidence="1">The sequence shown here is derived from an EMBL/GenBank/DDBJ whole genome shotgun (WGS) entry which is preliminary data.</text>
</comment>
<sequence>MTWAGSCAKGRLQSELWQATSSSGSVRYENIGCKNRRQTVKAQRIAKRIPTEGTCNIVCLAMWFPVRRSSNVSSRVLTIGRVHRAAHLSGICRPHDRVDE</sequence>
<dbReference type="AlphaFoldDB" id="A0A5B7F8D4"/>
<name>A0A5B7F8D4_PORTR</name>
<organism evidence="1 2">
    <name type="scientific">Portunus trituberculatus</name>
    <name type="common">Swimming crab</name>
    <name type="synonym">Neptunus trituberculatus</name>
    <dbReference type="NCBI Taxonomy" id="210409"/>
    <lineage>
        <taxon>Eukaryota</taxon>
        <taxon>Metazoa</taxon>
        <taxon>Ecdysozoa</taxon>
        <taxon>Arthropoda</taxon>
        <taxon>Crustacea</taxon>
        <taxon>Multicrustacea</taxon>
        <taxon>Malacostraca</taxon>
        <taxon>Eumalacostraca</taxon>
        <taxon>Eucarida</taxon>
        <taxon>Decapoda</taxon>
        <taxon>Pleocyemata</taxon>
        <taxon>Brachyura</taxon>
        <taxon>Eubrachyura</taxon>
        <taxon>Portunoidea</taxon>
        <taxon>Portunidae</taxon>
        <taxon>Portuninae</taxon>
        <taxon>Portunus</taxon>
    </lineage>
</organism>